<keyword evidence="2 5" id="KW-0812">Transmembrane</keyword>
<feature type="transmembrane region" description="Helical" evidence="5">
    <location>
        <begin position="118"/>
        <end position="140"/>
    </location>
</feature>
<protein>
    <submittedName>
        <fullName evidence="6">PQ-loop repeat-containing protein 1</fullName>
    </submittedName>
</protein>
<dbReference type="GO" id="GO:0005802">
    <property type="term" value="C:trans-Golgi network"/>
    <property type="evidence" value="ECO:0007669"/>
    <property type="project" value="TreeGrafter"/>
</dbReference>
<evidence type="ECO:0000313" key="7">
    <source>
        <dbReference type="Proteomes" id="UP000078046"/>
    </source>
</evidence>
<comment type="subcellular location">
    <subcellularLocation>
        <location evidence="1">Membrane</location>
        <topology evidence="1">Multi-pass membrane protein</topology>
    </subcellularLocation>
</comment>
<dbReference type="OrthoDB" id="292213at2759"/>
<evidence type="ECO:0000313" key="6">
    <source>
        <dbReference type="EMBL" id="OAF70307.1"/>
    </source>
</evidence>
<feature type="transmembrane region" description="Helical" evidence="5">
    <location>
        <begin position="45"/>
        <end position="63"/>
    </location>
</feature>
<dbReference type="InterPro" id="IPR006603">
    <property type="entry name" value="PQ-loop_rpt"/>
</dbReference>
<dbReference type="Proteomes" id="UP000078046">
    <property type="component" value="Unassembled WGS sequence"/>
</dbReference>
<dbReference type="InterPro" id="IPR052241">
    <property type="entry name" value="SLC66/Scramblase_ANY1"/>
</dbReference>
<feature type="transmembrane region" description="Helical" evidence="5">
    <location>
        <begin position="12"/>
        <end position="33"/>
    </location>
</feature>
<evidence type="ECO:0000256" key="3">
    <source>
        <dbReference type="ARBA" id="ARBA00022989"/>
    </source>
</evidence>
<dbReference type="GO" id="GO:0005829">
    <property type="term" value="C:cytosol"/>
    <property type="evidence" value="ECO:0007669"/>
    <property type="project" value="GOC"/>
</dbReference>
<keyword evidence="7" id="KW-1185">Reference proteome</keyword>
<dbReference type="Gene3D" id="1.20.1280.290">
    <property type="match status" value="1"/>
</dbReference>
<evidence type="ECO:0000256" key="1">
    <source>
        <dbReference type="ARBA" id="ARBA00004141"/>
    </source>
</evidence>
<comment type="caution">
    <text evidence="6">The sequence shown here is derived from an EMBL/GenBank/DDBJ whole genome shotgun (WGS) entry which is preliminary data.</text>
</comment>
<feature type="transmembrane region" description="Helical" evidence="5">
    <location>
        <begin position="146"/>
        <end position="169"/>
    </location>
</feature>
<dbReference type="GO" id="GO:0045332">
    <property type="term" value="P:phospholipid translocation"/>
    <property type="evidence" value="ECO:0007669"/>
    <property type="project" value="TreeGrafter"/>
</dbReference>
<reference evidence="6 7" key="1">
    <citation type="submission" date="2016-04" db="EMBL/GenBank/DDBJ databases">
        <title>The genome of Intoshia linei affirms orthonectids as highly simplified spiralians.</title>
        <authorList>
            <person name="Mikhailov K.V."/>
            <person name="Slusarev G.S."/>
            <person name="Nikitin M.A."/>
            <person name="Logacheva M.D."/>
            <person name="Penin A."/>
            <person name="Aleoshin V."/>
            <person name="Panchin Y.V."/>
        </authorList>
    </citation>
    <scope>NUCLEOTIDE SEQUENCE [LARGE SCALE GENOMIC DNA]</scope>
    <source>
        <strain evidence="6">Intl2013</strain>
        <tissue evidence="6">Whole animal</tissue>
    </source>
</reference>
<keyword evidence="3 5" id="KW-1133">Transmembrane helix</keyword>
<name>A0A177B7N2_9BILA</name>
<dbReference type="GO" id="GO:0016020">
    <property type="term" value="C:membrane"/>
    <property type="evidence" value="ECO:0007669"/>
    <property type="project" value="UniProtKB-SubCell"/>
</dbReference>
<dbReference type="GO" id="GO:0042147">
    <property type="term" value="P:retrograde transport, endosome to Golgi"/>
    <property type="evidence" value="ECO:0007669"/>
    <property type="project" value="TreeGrafter"/>
</dbReference>
<proteinExistence type="predicted"/>
<dbReference type="GO" id="GO:0005768">
    <property type="term" value="C:endosome"/>
    <property type="evidence" value="ECO:0007669"/>
    <property type="project" value="TreeGrafter"/>
</dbReference>
<accession>A0A177B7N2</accession>
<dbReference type="PANTHER" id="PTHR14856:SF9">
    <property type="entry name" value="PQ-LOOP REPEAT-CONTAINING PROTEIN 1"/>
    <property type="match status" value="1"/>
</dbReference>
<dbReference type="Pfam" id="PF04193">
    <property type="entry name" value="PQ-loop"/>
    <property type="match status" value="2"/>
</dbReference>
<dbReference type="EMBL" id="LWCA01000162">
    <property type="protein sequence ID" value="OAF70307.1"/>
    <property type="molecule type" value="Genomic_DNA"/>
</dbReference>
<dbReference type="AlphaFoldDB" id="A0A177B7N2"/>
<gene>
    <name evidence="6" type="ORF">A3Q56_01920</name>
</gene>
<evidence type="ECO:0000256" key="2">
    <source>
        <dbReference type="ARBA" id="ARBA00022692"/>
    </source>
</evidence>
<feature type="transmembrane region" description="Helical" evidence="5">
    <location>
        <begin position="69"/>
        <end position="88"/>
    </location>
</feature>
<sequence>MMFLTSFELTPYVKDSVDILMIFMVITPYISQYREICNLKSCQGFSLYTCFIIILSSILRILFWIMKPFLWALLFQSIVISIVMFILIRKSIQYNTHLGKASTFFDFDRKCFWKWNDFNSYIQCTLVIVIILTFFCITLSDFEIFIQLIGSMAVGIETFLGLPQLYINYKNHSTQGMRFILIDI</sequence>
<dbReference type="PANTHER" id="PTHR14856">
    <property type="entry name" value="PQ-LOOP REPEAT-CONTAINING PROTEIN 1-LIKE PROTEIN"/>
    <property type="match status" value="1"/>
</dbReference>
<keyword evidence="4 5" id="KW-0472">Membrane</keyword>
<organism evidence="6 7">
    <name type="scientific">Intoshia linei</name>
    <dbReference type="NCBI Taxonomy" id="1819745"/>
    <lineage>
        <taxon>Eukaryota</taxon>
        <taxon>Metazoa</taxon>
        <taxon>Spiralia</taxon>
        <taxon>Lophotrochozoa</taxon>
        <taxon>Mesozoa</taxon>
        <taxon>Orthonectida</taxon>
        <taxon>Rhopaluridae</taxon>
        <taxon>Intoshia</taxon>
    </lineage>
</organism>
<evidence type="ECO:0000256" key="4">
    <source>
        <dbReference type="ARBA" id="ARBA00023136"/>
    </source>
</evidence>
<evidence type="ECO:0000256" key="5">
    <source>
        <dbReference type="SAM" id="Phobius"/>
    </source>
</evidence>